<name>A0A9X1QYC4_9FLAO</name>
<feature type="domain" description="HYR" evidence="3">
    <location>
        <begin position="307"/>
        <end position="395"/>
    </location>
</feature>
<feature type="non-terminal residue" evidence="4">
    <location>
        <position position="432"/>
    </location>
</feature>
<dbReference type="PANTHER" id="PTHR46343:SF2">
    <property type="entry name" value="SUSHI_VON WILLEBRAND FACTOR TYPE A_EGF_PENTRAXIN DOMAIN-CONTAINING 1"/>
    <property type="match status" value="1"/>
</dbReference>
<evidence type="ECO:0000256" key="1">
    <source>
        <dbReference type="ARBA" id="ARBA00022737"/>
    </source>
</evidence>
<feature type="signal peptide" evidence="2">
    <location>
        <begin position="1"/>
        <end position="21"/>
    </location>
</feature>
<keyword evidence="5" id="KW-1185">Reference proteome</keyword>
<evidence type="ECO:0000259" key="3">
    <source>
        <dbReference type="PROSITE" id="PS50825"/>
    </source>
</evidence>
<dbReference type="AlphaFoldDB" id="A0A9X1QYC4"/>
<dbReference type="PANTHER" id="PTHR46343">
    <property type="entry name" value="HYR DOMAIN-CONTAINING PROTEIN"/>
    <property type="match status" value="1"/>
</dbReference>
<dbReference type="InterPro" id="IPR043555">
    <property type="entry name" value="SRPX-like"/>
</dbReference>
<sequence length="432" mass="44395">MKKITFLLLFVLICCIGSLQAQESTSFMDADLSTLANNHSEAPLNRQSEIVAVHTSLVTSTFTSRAAFQAACAGLPLEDFTGGPLPGAIIGCTEISNAGSTCYPPGEIISGFVVTSSFGNVVALGTGAVGNTSDAVGADQFSSFTIITFTDPTVTSAGMDIMGFSGSTVFRVYDSVGLLTDTFTLVNPSNTENFFGVISDIPIGRIELEGTGAVGELFENFEFGSCVTNTPPTAVCQNITVQLDGSGNVTIVPAQVDGGSSDAEGPVTLSIDINTFDCTNIGANTVTLTVTDSDGVTDTCTAIVTVADDIDPVITCKADGTRDTNPGVCEYTVAGTEFDATFTDNCTGGTIINNYNGTATLDGEVLPKGVTTVMWTADDGNGQTATCTTVITVEDNEDPVITCPGDITVNNDPGICGAAVTWTAPVGVDNCS</sequence>
<dbReference type="PROSITE" id="PS50825">
    <property type="entry name" value="HYR"/>
    <property type="match status" value="1"/>
</dbReference>
<gene>
    <name evidence="4" type="ORF">K8089_16000</name>
</gene>
<proteinExistence type="predicted"/>
<dbReference type="InterPro" id="IPR013783">
    <property type="entry name" value="Ig-like_fold"/>
</dbReference>
<accession>A0A9X1QYC4</accession>
<reference evidence="4" key="1">
    <citation type="submission" date="2021-09" db="EMBL/GenBank/DDBJ databases">
        <title>Genome of Aequorivita sp. strain F47161.</title>
        <authorList>
            <person name="Wang Y."/>
        </authorList>
    </citation>
    <scope>NUCLEOTIDE SEQUENCE</scope>
    <source>
        <strain evidence="4">F47161</strain>
    </source>
</reference>
<keyword evidence="1" id="KW-0677">Repeat</keyword>
<dbReference type="EMBL" id="JAIRBA010000074">
    <property type="protein sequence ID" value="MCG2420525.1"/>
    <property type="molecule type" value="Genomic_DNA"/>
</dbReference>
<organism evidence="4 5">
    <name type="scientific">Aequorivita vitellina</name>
    <dbReference type="NCBI Taxonomy" id="2874475"/>
    <lineage>
        <taxon>Bacteria</taxon>
        <taxon>Pseudomonadati</taxon>
        <taxon>Bacteroidota</taxon>
        <taxon>Flavobacteriia</taxon>
        <taxon>Flavobacteriales</taxon>
        <taxon>Flavobacteriaceae</taxon>
        <taxon>Aequorivita</taxon>
    </lineage>
</organism>
<comment type="caution">
    <text evidence="4">The sequence shown here is derived from an EMBL/GenBank/DDBJ whole genome shotgun (WGS) entry which is preliminary data.</text>
</comment>
<keyword evidence="2" id="KW-0732">Signal</keyword>
<evidence type="ECO:0000313" key="4">
    <source>
        <dbReference type="EMBL" id="MCG2420525.1"/>
    </source>
</evidence>
<feature type="chain" id="PRO_5040779930" description="HYR domain-containing protein" evidence="2">
    <location>
        <begin position="22"/>
        <end position="432"/>
    </location>
</feature>
<protein>
    <recommendedName>
        <fullName evidence="3">HYR domain-containing protein</fullName>
    </recommendedName>
</protein>
<evidence type="ECO:0000313" key="5">
    <source>
        <dbReference type="Proteomes" id="UP001139461"/>
    </source>
</evidence>
<dbReference type="InterPro" id="IPR003410">
    <property type="entry name" value="HYR_dom"/>
</dbReference>
<dbReference type="Gene3D" id="2.60.40.10">
    <property type="entry name" value="Immunoglobulins"/>
    <property type="match status" value="1"/>
</dbReference>
<dbReference type="Proteomes" id="UP001139461">
    <property type="component" value="Unassembled WGS sequence"/>
</dbReference>
<evidence type="ECO:0000256" key="2">
    <source>
        <dbReference type="SAM" id="SignalP"/>
    </source>
</evidence>